<dbReference type="Proteomes" id="UP000694845">
    <property type="component" value="Unplaced"/>
</dbReference>
<dbReference type="GO" id="GO:0051082">
    <property type="term" value="F:unfolded protein binding"/>
    <property type="evidence" value="ECO:0007669"/>
    <property type="project" value="TreeGrafter"/>
</dbReference>
<dbReference type="GeneID" id="110980099"/>
<dbReference type="OrthoDB" id="1431247at2759"/>
<dbReference type="GO" id="GO:0042026">
    <property type="term" value="P:protein refolding"/>
    <property type="evidence" value="ECO:0007669"/>
    <property type="project" value="TreeGrafter"/>
</dbReference>
<proteinExistence type="inferred from homology"/>
<dbReference type="PANTHER" id="PTHR45640">
    <property type="entry name" value="HEAT SHOCK PROTEIN HSP-12.2-RELATED"/>
    <property type="match status" value="1"/>
</dbReference>
<sequence length="216" mass="23270">MSDVDIKSGGKKCPLGFSSGGEGSRGHSSCPYGFGRQSHGHGHGIGHGGLGHCPFLHAQGHSGHGYFGHGLGGHHGFDHHGISPILQCPWMIARMHACPWAWGVSSDHHGRHHGCKRGDFCVSLKVTEYCSEDLEVKVVGQEVIVHGKHGLRPDHPGDLGTVTREFTRCYPLPDEIDIETVTSSLNNHELIITATKKVAEGEPRVVPIQVGEEHSD</sequence>
<dbReference type="CDD" id="cd06526">
    <property type="entry name" value="metazoan_ACD"/>
    <property type="match status" value="1"/>
</dbReference>
<accession>A0A8B7YIA5</accession>
<organism evidence="4 5">
    <name type="scientific">Acanthaster planci</name>
    <name type="common">Crown-of-thorns starfish</name>
    <dbReference type="NCBI Taxonomy" id="133434"/>
    <lineage>
        <taxon>Eukaryota</taxon>
        <taxon>Metazoa</taxon>
        <taxon>Echinodermata</taxon>
        <taxon>Eleutherozoa</taxon>
        <taxon>Asterozoa</taxon>
        <taxon>Asteroidea</taxon>
        <taxon>Valvatacea</taxon>
        <taxon>Valvatida</taxon>
        <taxon>Acanthasteridae</taxon>
        <taxon>Acanthaster</taxon>
    </lineage>
</organism>
<name>A0A8B7YIA5_ACAPL</name>
<keyword evidence="4" id="KW-1185">Reference proteome</keyword>
<dbReference type="PANTHER" id="PTHR45640:SF26">
    <property type="entry name" value="RE23625P"/>
    <property type="match status" value="1"/>
</dbReference>
<feature type="domain" description="SHSP" evidence="3">
    <location>
        <begin position="102"/>
        <end position="211"/>
    </location>
</feature>
<gene>
    <name evidence="5" type="primary">LOC110980099</name>
</gene>
<dbReference type="GO" id="GO:0005737">
    <property type="term" value="C:cytoplasm"/>
    <property type="evidence" value="ECO:0007669"/>
    <property type="project" value="TreeGrafter"/>
</dbReference>
<dbReference type="RefSeq" id="XP_022092130.1">
    <property type="nucleotide sequence ID" value="XM_022236438.1"/>
</dbReference>
<dbReference type="InterPro" id="IPR002068">
    <property type="entry name" value="A-crystallin/Hsp20_dom"/>
</dbReference>
<evidence type="ECO:0000256" key="2">
    <source>
        <dbReference type="RuleBase" id="RU003616"/>
    </source>
</evidence>
<dbReference type="InterPro" id="IPR008978">
    <property type="entry name" value="HSP20-like_chaperone"/>
</dbReference>
<evidence type="ECO:0000313" key="5">
    <source>
        <dbReference type="RefSeq" id="XP_022092130.1"/>
    </source>
</evidence>
<dbReference type="SUPFAM" id="SSF49764">
    <property type="entry name" value="HSP20-like chaperones"/>
    <property type="match status" value="1"/>
</dbReference>
<dbReference type="OMA" id="CPWAWGV"/>
<reference evidence="5" key="1">
    <citation type="submission" date="2025-08" db="UniProtKB">
        <authorList>
            <consortium name="RefSeq"/>
        </authorList>
    </citation>
    <scope>IDENTIFICATION</scope>
</reference>
<dbReference type="Gene3D" id="2.60.40.790">
    <property type="match status" value="1"/>
</dbReference>
<comment type="similarity">
    <text evidence="1 2">Belongs to the small heat shock protein (HSP20) family.</text>
</comment>
<dbReference type="KEGG" id="aplc:110980099"/>
<dbReference type="InterPro" id="IPR001436">
    <property type="entry name" value="Alpha-crystallin/sHSP_animal"/>
</dbReference>
<evidence type="ECO:0000259" key="3">
    <source>
        <dbReference type="PROSITE" id="PS01031"/>
    </source>
</evidence>
<evidence type="ECO:0000256" key="1">
    <source>
        <dbReference type="PROSITE-ProRule" id="PRU00285"/>
    </source>
</evidence>
<dbReference type="Pfam" id="PF00011">
    <property type="entry name" value="HSP20"/>
    <property type="match status" value="1"/>
</dbReference>
<dbReference type="PROSITE" id="PS01031">
    <property type="entry name" value="SHSP"/>
    <property type="match status" value="1"/>
</dbReference>
<evidence type="ECO:0000313" key="4">
    <source>
        <dbReference type="Proteomes" id="UP000694845"/>
    </source>
</evidence>
<protein>
    <submittedName>
        <fullName evidence="5">Alpha-crystallin A chain-like</fullName>
    </submittedName>
</protein>
<dbReference type="AlphaFoldDB" id="A0A8B7YIA5"/>
<dbReference type="GO" id="GO:0005634">
    <property type="term" value="C:nucleus"/>
    <property type="evidence" value="ECO:0007669"/>
    <property type="project" value="TreeGrafter"/>
</dbReference>
<dbReference type="GO" id="GO:0009408">
    <property type="term" value="P:response to heat"/>
    <property type="evidence" value="ECO:0007669"/>
    <property type="project" value="TreeGrafter"/>
</dbReference>